<dbReference type="EMBL" id="QCYH01000009">
    <property type="protein sequence ID" value="PVA09273.1"/>
    <property type="molecule type" value="Genomic_DNA"/>
</dbReference>
<dbReference type="RefSeq" id="WP_108692893.1">
    <property type="nucleotide sequence ID" value="NZ_QCYH01000009.1"/>
</dbReference>
<dbReference type="PANTHER" id="PTHR45655">
    <property type="entry name" value="GUANYLATE CYCLASE SOLUBLE SUBUNIT BETA-2"/>
    <property type="match status" value="1"/>
</dbReference>
<dbReference type="SUPFAM" id="SSF111126">
    <property type="entry name" value="Ligand-binding domain in the NO signalling and Golgi transport"/>
    <property type="match status" value="1"/>
</dbReference>
<dbReference type="GO" id="GO:0019934">
    <property type="term" value="P:cGMP-mediated signaling"/>
    <property type="evidence" value="ECO:0007669"/>
    <property type="project" value="TreeGrafter"/>
</dbReference>
<dbReference type="GO" id="GO:0008074">
    <property type="term" value="C:guanylate cyclase complex, soluble"/>
    <property type="evidence" value="ECO:0007669"/>
    <property type="project" value="TreeGrafter"/>
</dbReference>
<dbReference type="Proteomes" id="UP000244446">
    <property type="component" value="Unassembled WGS sequence"/>
</dbReference>
<dbReference type="InterPro" id="IPR024096">
    <property type="entry name" value="NO_sig/Golgi_transp_ligand-bd"/>
</dbReference>
<evidence type="ECO:0000259" key="1">
    <source>
        <dbReference type="Pfam" id="PF07700"/>
    </source>
</evidence>
<dbReference type="InterPro" id="IPR011644">
    <property type="entry name" value="Heme_NO-bd"/>
</dbReference>
<dbReference type="GO" id="GO:0020037">
    <property type="term" value="F:heme binding"/>
    <property type="evidence" value="ECO:0007669"/>
    <property type="project" value="InterPro"/>
</dbReference>
<gene>
    <name evidence="2" type="ORF">DC366_14175</name>
</gene>
<dbReference type="AlphaFoldDB" id="A0A2T7G4A8"/>
<evidence type="ECO:0000313" key="3">
    <source>
        <dbReference type="Proteomes" id="UP000244446"/>
    </source>
</evidence>
<dbReference type="GO" id="GO:0004383">
    <property type="term" value="F:guanylate cyclase activity"/>
    <property type="evidence" value="ECO:0007669"/>
    <property type="project" value="TreeGrafter"/>
</dbReference>
<dbReference type="PANTHER" id="PTHR45655:SF13">
    <property type="entry name" value="SOLUBLE GUANYLATE CYCLASE GCY-32-RELATED"/>
    <property type="match status" value="1"/>
</dbReference>
<reference evidence="2 3" key="1">
    <citation type="submission" date="2018-04" db="EMBL/GenBank/DDBJ databases">
        <title>Pelagivirga bohaiensis gen. nov., sp. nov., a bacterium isolated from the Bohai Sea.</title>
        <authorList>
            <person name="Ji X."/>
        </authorList>
    </citation>
    <scope>NUCLEOTIDE SEQUENCE [LARGE SCALE GENOMIC DNA]</scope>
    <source>
        <strain evidence="2 3">BH-SD19</strain>
    </source>
</reference>
<feature type="domain" description="Heme NO-binding" evidence="1">
    <location>
        <begin position="2"/>
        <end position="156"/>
    </location>
</feature>
<accession>A0A2T7G4A8</accession>
<keyword evidence="3" id="KW-1185">Reference proteome</keyword>
<dbReference type="InterPro" id="IPR038158">
    <property type="entry name" value="H-NOX_domain_sf"/>
</dbReference>
<dbReference type="GO" id="GO:0070482">
    <property type="term" value="P:response to oxygen levels"/>
    <property type="evidence" value="ECO:0007669"/>
    <property type="project" value="TreeGrafter"/>
</dbReference>
<evidence type="ECO:0000313" key="2">
    <source>
        <dbReference type="EMBL" id="PVA09273.1"/>
    </source>
</evidence>
<protein>
    <submittedName>
        <fullName evidence="2">Heme NO-binding protein</fullName>
    </submittedName>
</protein>
<proteinExistence type="predicted"/>
<sequence>MHGMINRAIERFVRDTYGRDIWGTVMRRAGLDYSEFEAMLTYDAKVTHDVLSALGSVLDRPQQDILEDIGTYLVSHPKVEALRRLLRFGGPTFTEFLHSLDDLPARARLAVPDLVLPDLELREHGSGHFSAFCRGQTAGWGHVVVGLLRALADDYGALAVLEHKGARGDAEVIDIQLLAVEHASGRRFDLGVGTG</sequence>
<organism evidence="2 3">
    <name type="scientific">Pelagivirga sediminicola</name>
    <dbReference type="NCBI Taxonomy" id="2170575"/>
    <lineage>
        <taxon>Bacteria</taxon>
        <taxon>Pseudomonadati</taxon>
        <taxon>Pseudomonadota</taxon>
        <taxon>Alphaproteobacteria</taxon>
        <taxon>Rhodobacterales</taxon>
        <taxon>Paracoccaceae</taxon>
        <taxon>Pelagivirga</taxon>
    </lineage>
</organism>
<dbReference type="Pfam" id="PF07700">
    <property type="entry name" value="HNOB"/>
    <property type="match status" value="1"/>
</dbReference>
<dbReference type="Gene3D" id="3.90.1520.10">
    <property type="entry name" value="H-NOX domain"/>
    <property type="match status" value="1"/>
</dbReference>
<name>A0A2T7G4A8_9RHOB</name>
<dbReference type="OrthoDB" id="981203at2"/>
<comment type="caution">
    <text evidence="2">The sequence shown here is derived from an EMBL/GenBank/DDBJ whole genome shotgun (WGS) entry which is preliminary data.</text>
</comment>